<protein>
    <submittedName>
        <fullName evidence="1">Uncharacterized protein</fullName>
    </submittedName>
</protein>
<organism evidence="1 2">
    <name type="scientific">Brassica napus</name>
    <name type="common">Rape</name>
    <dbReference type="NCBI Taxonomy" id="3708"/>
    <lineage>
        <taxon>Eukaryota</taxon>
        <taxon>Viridiplantae</taxon>
        <taxon>Streptophyta</taxon>
        <taxon>Embryophyta</taxon>
        <taxon>Tracheophyta</taxon>
        <taxon>Spermatophyta</taxon>
        <taxon>Magnoliopsida</taxon>
        <taxon>eudicotyledons</taxon>
        <taxon>Gunneridae</taxon>
        <taxon>Pentapetalae</taxon>
        <taxon>rosids</taxon>
        <taxon>malvids</taxon>
        <taxon>Brassicales</taxon>
        <taxon>Brassicaceae</taxon>
        <taxon>Brassiceae</taxon>
        <taxon>Brassica</taxon>
    </lineage>
</organism>
<feature type="non-terminal residue" evidence="1">
    <location>
        <position position="1"/>
    </location>
</feature>
<dbReference type="EMBL" id="JAGKQM010000017">
    <property type="protein sequence ID" value="KAH0868518.1"/>
    <property type="molecule type" value="Genomic_DNA"/>
</dbReference>
<evidence type="ECO:0000313" key="1">
    <source>
        <dbReference type="EMBL" id="KAH0868518.1"/>
    </source>
</evidence>
<dbReference type="Proteomes" id="UP000824890">
    <property type="component" value="Unassembled WGS sequence"/>
</dbReference>
<proteinExistence type="predicted"/>
<reference evidence="1 2" key="1">
    <citation type="submission" date="2021-05" db="EMBL/GenBank/DDBJ databases">
        <title>Genome Assembly of Synthetic Allotetraploid Brassica napus Reveals Homoeologous Exchanges between Subgenomes.</title>
        <authorList>
            <person name="Davis J.T."/>
        </authorList>
    </citation>
    <scope>NUCLEOTIDE SEQUENCE [LARGE SCALE GENOMIC DNA]</scope>
    <source>
        <strain evidence="2">cv. Da-Ae</strain>
        <tissue evidence="1">Seedling</tissue>
    </source>
</reference>
<accession>A0ABQ7YJX9</accession>
<gene>
    <name evidence="1" type="ORF">HID58_075540</name>
</gene>
<comment type="caution">
    <text evidence="1">The sequence shown here is derived from an EMBL/GenBank/DDBJ whole genome shotgun (WGS) entry which is preliminary data.</text>
</comment>
<name>A0ABQ7YJX9_BRANA</name>
<keyword evidence="2" id="KW-1185">Reference proteome</keyword>
<sequence>GCSSVSVDLTSGMAVPLCLESRRRVFFLSPPQRVEVHTISQTCEAVKLLRLTAVRFWSWSHFEVDALWPRDTPWVAPLWKLDLVAAVSNGGGSVLPQSSSPQPYIFSA</sequence>
<evidence type="ECO:0000313" key="2">
    <source>
        <dbReference type="Proteomes" id="UP000824890"/>
    </source>
</evidence>